<dbReference type="STRING" id="1122214.Mame_03066"/>
<accession>A0A1U9Z3V7</accession>
<protein>
    <recommendedName>
        <fullName evidence="5">Peptidylprolyl isomerase</fullName>
    </recommendedName>
</protein>
<keyword evidence="1 2" id="KW-0732">Signal</keyword>
<dbReference type="Gene3D" id="1.10.4030.10">
    <property type="entry name" value="Porin chaperone SurA, peptide-binding domain"/>
    <property type="match status" value="1"/>
</dbReference>
<evidence type="ECO:0000313" key="4">
    <source>
        <dbReference type="Proteomes" id="UP000191135"/>
    </source>
</evidence>
<dbReference type="RefSeq" id="WP_018065986.1">
    <property type="nucleotide sequence ID" value="NZ_AQWH01000018.1"/>
</dbReference>
<sequence length="317" mass="34445" precursor="true">MNAARFTVNAFAAAVIATASIFGVPAQTAFARTVDIEVIVNNVPITNDDIAKRKALLRLMGTKGATDAKAREAMIDQALKQSEIAFRGASVTQTEVDDAFQNFANGNNMSVAQMSSILNQAGVGVEHFKFFIAVSMSWGQLLRARYGANTLLPDDEFIPQLEAAEKEGKKPETTEYLLKRIVFVVPEKERGSLLGKRKNEAEAARKKFPGCDQAISFAATMNDVTVIDLGRFLEPQLPAQWKDAVIKSSGDTTSVITTPVGAEFLAVCERKTANDDYAARLVLSAKEDSAEVDTDAESEKYLEELRDKAQIVTPGKS</sequence>
<evidence type="ECO:0000256" key="1">
    <source>
        <dbReference type="ARBA" id="ARBA00022729"/>
    </source>
</evidence>
<feature type="chain" id="PRO_5010737508" description="Peptidylprolyl isomerase" evidence="2">
    <location>
        <begin position="32"/>
        <end position="317"/>
    </location>
</feature>
<dbReference type="EMBL" id="CP020330">
    <property type="protein sequence ID" value="AQZ52385.1"/>
    <property type="molecule type" value="Genomic_DNA"/>
</dbReference>
<dbReference type="PANTHER" id="PTHR47637:SF1">
    <property type="entry name" value="CHAPERONE SURA"/>
    <property type="match status" value="1"/>
</dbReference>
<evidence type="ECO:0000256" key="2">
    <source>
        <dbReference type="SAM" id="SignalP"/>
    </source>
</evidence>
<dbReference type="SUPFAM" id="SSF109998">
    <property type="entry name" value="Triger factor/SurA peptide-binding domain-like"/>
    <property type="match status" value="1"/>
</dbReference>
<dbReference type="InterPro" id="IPR050280">
    <property type="entry name" value="OMP_Chaperone_SurA"/>
</dbReference>
<organism evidence="3 4">
    <name type="scientific">Martelella mediterranea DSM 17316</name>
    <dbReference type="NCBI Taxonomy" id="1122214"/>
    <lineage>
        <taxon>Bacteria</taxon>
        <taxon>Pseudomonadati</taxon>
        <taxon>Pseudomonadota</taxon>
        <taxon>Alphaproteobacteria</taxon>
        <taxon>Hyphomicrobiales</taxon>
        <taxon>Aurantimonadaceae</taxon>
        <taxon>Martelella</taxon>
    </lineage>
</organism>
<dbReference type="KEGG" id="mmed:Mame_03066"/>
<evidence type="ECO:0008006" key="5">
    <source>
        <dbReference type="Google" id="ProtNLM"/>
    </source>
</evidence>
<dbReference type="InterPro" id="IPR027304">
    <property type="entry name" value="Trigger_fact/SurA_dom_sf"/>
</dbReference>
<dbReference type="OrthoDB" id="9791746at2"/>
<dbReference type="eggNOG" id="COG0760">
    <property type="taxonomic scope" value="Bacteria"/>
</dbReference>
<dbReference type="AlphaFoldDB" id="A0A1U9Z3V7"/>
<feature type="signal peptide" evidence="2">
    <location>
        <begin position="1"/>
        <end position="31"/>
    </location>
</feature>
<proteinExistence type="predicted"/>
<dbReference type="Proteomes" id="UP000191135">
    <property type="component" value="Chromosome"/>
</dbReference>
<keyword evidence="4" id="KW-1185">Reference proteome</keyword>
<gene>
    <name evidence="3" type="ORF">Mame_03066</name>
</gene>
<dbReference type="PANTHER" id="PTHR47637">
    <property type="entry name" value="CHAPERONE SURA"/>
    <property type="match status" value="1"/>
</dbReference>
<reference evidence="3 4" key="1">
    <citation type="submission" date="2017-03" db="EMBL/GenBank/DDBJ databases">
        <title>Foreign affairs: Plasmid Transfer between Roseobacters and Rhizobia.</title>
        <authorList>
            <person name="Bartling P."/>
            <person name="Bunk B."/>
            <person name="Overmann J."/>
            <person name="Brinkmann H."/>
            <person name="Petersen J."/>
        </authorList>
    </citation>
    <scope>NUCLEOTIDE SEQUENCE [LARGE SCALE GENOMIC DNA]</scope>
    <source>
        <strain evidence="3 4">MACL11</strain>
    </source>
</reference>
<name>A0A1U9Z3V7_9HYPH</name>
<evidence type="ECO:0000313" key="3">
    <source>
        <dbReference type="EMBL" id="AQZ52385.1"/>
    </source>
</evidence>